<dbReference type="AlphaFoldDB" id="A0A914DWV8"/>
<organism evidence="3 4">
    <name type="scientific">Acrobeloides nanus</name>
    <dbReference type="NCBI Taxonomy" id="290746"/>
    <lineage>
        <taxon>Eukaryota</taxon>
        <taxon>Metazoa</taxon>
        <taxon>Ecdysozoa</taxon>
        <taxon>Nematoda</taxon>
        <taxon>Chromadorea</taxon>
        <taxon>Rhabditida</taxon>
        <taxon>Tylenchina</taxon>
        <taxon>Cephalobomorpha</taxon>
        <taxon>Cephaloboidea</taxon>
        <taxon>Cephalobidae</taxon>
        <taxon>Acrobeloides</taxon>
    </lineage>
</organism>
<keyword evidence="1" id="KW-0472">Membrane</keyword>
<evidence type="ECO:0000313" key="3">
    <source>
        <dbReference type="Proteomes" id="UP000887540"/>
    </source>
</evidence>
<dbReference type="InterPro" id="IPR019430">
    <property type="entry name" value="7TM_GPCR_serpentine_rcpt_Srx"/>
</dbReference>
<reference evidence="4" key="1">
    <citation type="submission" date="2022-11" db="UniProtKB">
        <authorList>
            <consortium name="WormBaseParasite"/>
        </authorList>
    </citation>
    <scope>IDENTIFICATION</scope>
</reference>
<evidence type="ECO:0000313" key="4">
    <source>
        <dbReference type="WBParaSite" id="ACRNAN_scaffold4343.g20774.t1"/>
    </source>
</evidence>
<dbReference type="Proteomes" id="UP000887540">
    <property type="component" value="Unplaced"/>
</dbReference>
<dbReference type="Pfam" id="PF10328">
    <property type="entry name" value="7TM_GPCR_Srx"/>
    <property type="match status" value="1"/>
</dbReference>
<evidence type="ECO:0000259" key="2">
    <source>
        <dbReference type="Pfam" id="PF10328"/>
    </source>
</evidence>
<sequence>MVVGVIVVGNLPLSIIPDICYTYYHDGYYNSYPGCGATYQFTQVYYDFLAILICLILDILTAFKLRQFIKQQKQHQDDKIAKKKANQEKLFFLQVS</sequence>
<protein>
    <submittedName>
        <fullName evidence="4">7TM GPCR serpentine receptor class x (Srx) domain-containing protein</fullName>
    </submittedName>
</protein>
<keyword evidence="1" id="KW-0812">Transmembrane</keyword>
<proteinExistence type="predicted"/>
<accession>A0A914DWV8</accession>
<name>A0A914DWV8_9BILA</name>
<feature type="transmembrane region" description="Helical" evidence="1">
    <location>
        <begin position="44"/>
        <end position="63"/>
    </location>
</feature>
<keyword evidence="1" id="KW-1133">Transmembrane helix</keyword>
<feature type="domain" description="7TM GPCR serpentine receptor class x (Srx)" evidence="2">
    <location>
        <begin position="7"/>
        <end position="94"/>
    </location>
</feature>
<evidence type="ECO:0000256" key="1">
    <source>
        <dbReference type="SAM" id="Phobius"/>
    </source>
</evidence>
<dbReference type="WBParaSite" id="ACRNAN_scaffold4343.g20774.t1">
    <property type="protein sequence ID" value="ACRNAN_scaffold4343.g20774.t1"/>
    <property type="gene ID" value="ACRNAN_scaffold4343.g20774"/>
</dbReference>
<keyword evidence="3" id="KW-1185">Reference proteome</keyword>